<comment type="caution">
    <text evidence="1">The sequence shown here is derived from an EMBL/GenBank/DDBJ whole genome shotgun (WGS) entry which is preliminary data.</text>
</comment>
<accession>A0A1S1YXR8</accession>
<gene>
    <name evidence="1" type="ORF">NH26_05270</name>
</gene>
<protein>
    <submittedName>
        <fullName evidence="1">Uncharacterized protein</fullName>
    </submittedName>
</protein>
<proteinExistence type="predicted"/>
<reference evidence="1 2" key="1">
    <citation type="journal article" date="2012" name="Int. J. Syst. Evol. Microbiol.">
        <title>Flammeovirga pacifica sp. nov., isolated from deep-sea sediment.</title>
        <authorList>
            <person name="Xu H."/>
            <person name="Fu Y."/>
            <person name="Yang N."/>
            <person name="Ding Z."/>
            <person name="Lai Q."/>
            <person name="Zeng R."/>
        </authorList>
    </citation>
    <scope>NUCLEOTIDE SEQUENCE [LARGE SCALE GENOMIC DNA]</scope>
    <source>
        <strain evidence="2">DSM 24597 / LMG 26175 / WPAGA1</strain>
    </source>
</reference>
<dbReference type="Proteomes" id="UP000179797">
    <property type="component" value="Unassembled WGS sequence"/>
</dbReference>
<dbReference type="AlphaFoldDB" id="A0A1S1YXR8"/>
<evidence type="ECO:0000313" key="1">
    <source>
        <dbReference type="EMBL" id="OHX65801.1"/>
    </source>
</evidence>
<evidence type="ECO:0000313" key="2">
    <source>
        <dbReference type="Proteomes" id="UP000179797"/>
    </source>
</evidence>
<dbReference type="EMBL" id="JRYR02000001">
    <property type="protein sequence ID" value="OHX65801.1"/>
    <property type="molecule type" value="Genomic_DNA"/>
</dbReference>
<name>A0A1S1YXR8_FLAPC</name>
<sequence length="147" mass="17575">MGQLINLDIKFSIFFVLFISFDGFSQDIGIMEIEKPYVLEVYKNNKTLMVIGDSINIFNLNKKDIKVKKILNNNNLFFCLYDVIPSELIEKNRKYSIGKIKYYRFKKKIVSVEMYNELNTSFDDYYFSYIPFKLNSRKFFVIVLEPF</sequence>
<organism evidence="1 2">
    <name type="scientific">Flammeovirga pacifica</name>
    <dbReference type="NCBI Taxonomy" id="915059"/>
    <lineage>
        <taxon>Bacteria</taxon>
        <taxon>Pseudomonadati</taxon>
        <taxon>Bacteroidota</taxon>
        <taxon>Cytophagia</taxon>
        <taxon>Cytophagales</taxon>
        <taxon>Flammeovirgaceae</taxon>
        <taxon>Flammeovirga</taxon>
    </lineage>
</organism>
<dbReference type="RefSeq" id="WP_044219323.1">
    <property type="nucleotide sequence ID" value="NZ_JRYR02000001.1"/>
</dbReference>
<keyword evidence="2" id="KW-1185">Reference proteome</keyword>